<dbReference type="SUPFAM" id="SSF52047">
    <property type="entry name" value="RNI-like"/>
    <property type="match status" value="1"/>
</dbReference>
<evidence type="ECO:0000313" key="1">
    <source>
        <dbReference type="EMBL" id="GFR49552.1"/>
    </source>
</evidence>
<accession>A0AAD3HQX3</accession>
<name>A0AAD3HQX3_9CHLO</name>
<feature type="non-terminal residue" evidence="1">
    <location>
        <position position="1"/>
    </location>
</feature>
<reference evidence="1 2" key="1">
    <citation type="journal article" date="2021" name="Sci. Rep.">
        <title>Genome sequencing of the multicellular alga Astrephomene provides insights into convergent evolution of germ-soma differentiation.</title>
        <authorList>
            <person name="Yamashita S."/>
            <person name="Yamamoto K."/>
            <person name="Matsuzaki R."/>
            <person name="Suzuki S."/>
            <person name="Yamaguchi H."/>
            <person name="Hirooka S."/>
            <person name="Minakuchi Y."/>
            <person name="Miyagishima S."/>
            <person name="Kawachi M."/>
            <person name="Toyoda A."/>
            <person name="Nozaki H."/>
        </authorList>
    </citation>
    <scope>NUCLEOTIDE SEQUENCE [LARGE SCALE GENOMIC DNA]</scope>
    <source>
        <strain evidence="1 2">NIES-4017</strain>
    </source>
</reference>
<comment type="caution">
    <text evidence="1">The sequence shown here is derived from an EMBL/GenBank/DDBJ whole genome shotgun (WGS) entry which is preliminary data.</text>
</comment>
<gene>
    <name evidence="1" type="ORF">Agub_g11598</name>
</gene>
<keyword evidence="2" id="KW-1185">Reference proteome</keyword>
<dbReference type="Proteomes" id="UP001054857">
    <property type="component" value="Unassembled WGS sequence"/>
</dbReference>
<dbReference type="EMBL" id="BMAR01000031">
    <property type="protein sequence ID" value="GFR49552.1"/>
    <property type="molecule type" value="Genomic_DNA"/>
</dbReference>
<evidence type="ECO:0000313" key="2">
    <source>
        <dbReference type="Proteomes" id="UP001054857"/>
    </source>
</evidence>
<sequence>MAEELGNRSYLSCRKLHETMEVFKVVFENCGFWTPDWLAFRRVSKAARDLHDQLARNVGFSTNDYLRGPFDLQSVSANDIAVAVRGILSRGCRPTRLHLDMPKAQDKLQHEEKLLILLSSWGEAASVTHLSLSTGWPLTSAVVSAVAGLSPNLRSIRLLCGCSTSDGTYQPAQPVDLDAAAAAAEELLRLLGPRLTKLEFRMLDGCRYVWPTRAFRGLSHCTALRELALACFEDLLPFDGIPADLLLLRSIASLSGLQSLELADTTLPLEPAVPSPTPVERLVSAPSLESYLSGLTALTCLKLHLGRLHHYPNKEEYDYVMDDADTRSLDERLEELQQLGMHAEAAALQVAAEAESRAVAAAVRCMPNLKELRTPAMLHAADLPTLTTPTCLRFGSIAAPSPLPAADDFRIVLPSQLQRFETHAPLPVRVAAALQAPPRDPGEEPCFLMAGGRLWEFEATSWGLDFQQGDVNDQGRLTAEAAAAMRRAIAAMRAFRFRKLKRHCSSGAVERGVLVRGLSGVFVEPPVPADGGEGSHCAAWLGELAPLRLEGLALNALALAPRDMLGLARCMAELT</sequence>
<proteinExistence type="predicted"/>
<organism evidence="1 2">
    <name type="scientific">Astrephomene gubernaculifera</name>
    <dbReference type="NCBI Taxonomy" id="47775"/>
    <lineage>
        <taxon>Eukaryota</taxon>
        <taxon>Viridiplantae</taxon>
        <taxon>Chlorophyta</taxon>
        <taxon>core chlorophytes</taxon>
        <taxon>Chlorophyceae</taxon>
        <taxon>CS clade</taxon>
        <taxon>Chlamydomonadales</taxon>
        <taxon>Astrephomenaceae</taxon>
        <taxon>Astrephomene</taxon>
    </lineage>
</organism>
<protein>
    <submittedName>
        <fullName evidence="1">Uncharacterized protein</fullName>
    </submittedName>
</protein>
<dbReference type="AlphaFoldDB" id="A0AAD3HQX3"/>